<name>A0A815U365_9BILA</name>
<evidence type="ECO:0000256" key="4">
    <source>
        <dbReference type="ARBA" id="ARBA00022833"/>
    </source>
</evidence>
<keyword evidence="5" id="KW-0539">Nucleus</keyword>
<dbReference type="InterPro" id="IPR012337">
    <property type="entry name" value="RNaseH-like_sf"/>
</dbReference>
<dbReference type="GO" id="GO:0046983">
    <property type="term" value="F:protein dimerization activity"/>
    <property type="evidence" value="ECO:0007669"/>
    <property type="project" value="InterPro"/>
</dbReference>
<feature type="compositionally biased region" description="Polar residues" evidence="6">
    <location>
        <begin position="1"/>
        <end position="15"/>
    </location>
</feature>
<dbReference type="EMBL" id="CAJOBC010088906">
    <property type="protein sequence ID" value="CAF4374305.1"/>
    <property type="molecule type" value="Genomic_DNA"/>
</dbReference>
<dbReference type="AlphaFoldDB" id="A0A815U365"/>
<evidence type="ECO:0000313" key="8">
    <source>
        <dbReference type="EMBL" id="CAF1514071.1"/>
    </source>
</evidence>
<dbReference type="OrthoDB" id="1607513at2759"/>
<dbReference type="GO" id="GO:0005634">
    <property type="term" value="C:nucleus"/>
    <property type="evidence" value="ECO:0007669"/>
    <property type="project" value="UniProtKB-SubCell"/>
</dbReference>
<evidence type="ECO:0000256" key="2">
    <source>
        <dbReference type="ARBA" id="ARBA00022723"/>
    </source>
</evidence>
<keyword evidence="2" id="KW-0479">Metal-binding</keyword>
<sequence length="621" mass="70709">MSVSTEANEIDSQPIYTPLSSSSRRPRNSLASLKTKQTSSSLIRISARIGLLSKSQEISEVRGGVSQLYQAAARSEANLRKHIDKLNEAAVSCIIEDGRRFGDFGRPGMRDFLDVAVPGYKGPLRHTVRRRLSTLYHEKRDRLRDTLSTILDISLTTDIWSSCSRFHFICLTAHYFNDSFGYMSTVIGFRRLRGRKVAKRLKKHIFYEIKNLKIQSKIRSITTDSGSDIKSATGSTAEFGTRIVCLAHNLNLIVTTGLCLWRKPTEKKQSRIFEKKGNATTRIAYADGDYEIDENLADGGNDCSTEYDFDDDSLKNKDETSSKEEDLIEESQADDDEQSSEIDDLERCKEFELLMKINSLLQDVRAMITSIRRSSIIQAHVRTQAKNQLHYELKRIHQMANDSAVAQDEKSRINLNTTELDAVLKRCLCTKFTYYFETVLPTKQQELALVASYFHPFTYKYLKDDEKREAEKLSFADIQREKAVCTSETSQPSPPSVQSQTTTKKQNSQIDIFLFIRGLSIDSTAVMDTDKKILFVREELANYVSRVKPDFKFETFWSENKHDLKCLASLVCRYNVIPATSVASESAFSIAGYIQRKQRASLLSSTLKYSMFLRDKVSNHS</sequence>
<dbReference type="Pfam" id="PF05699">
    <property type="entry name" value="Dimer_Tnp_hAT"/>
    <property type="match status" value="1"/>
</dbReference>
<comment type="subcellular location">
    <subcellularLocation>
        <location evidence="1">Nucleus</location>
    </subcellularLocation>
</comment>
<dbReference type="PANTHER" id="PTHR46481">
    <property type="entry name" value="ZINC FINGER BED DOMAIN-CONTAINING PROTEIN 4"/>
    <property type="match status" value="1"/>
</dbReference>
<dbReference type="InterPro" id="IPR052035">
    <property type="entry name" value="ZnF_BED_domain_contain"/>
</dbReference>
<evidence type="ECO:0000313" key="9">
    <source>
        <dbReference type="EMBL" id="CAF4374305.1"/>
    </source>
</evidence>
<feature type="region of interest" description="Disordered" evidence="6">
    <location>
        <begin position="307"/>
        <end position="342"/>
    </location>
</feature>
<dbReference type="EMBL" id="CAJNOQ010023361">
    <property type="protein sequence ID" value="CAF1514071.1"/>
    <property type="molecule type" value="Genomic_DNA"/>
</dbReference>
<keyword evidence="10" id="KW-1185">Reference proteome</keyword>
<reference evidence="8" key="1">
    <citation type="submission" date="2021-02" db="EMBL/GenBank/DDBJ databases">
        <authorList>
            <person name="Nowell W R."/>
        </authorList>
    </citation>
    <scope>NUCLEOTIDE SEQUENCE</scope>
</reference>
<feature type="domain" description="HAT C-terminal dimerisation" evidence="7">
    <location>
        <begin position="549"/>
        <end position="615"/>
    </location>
</feature>
<dbReference type="Proteomes" id="UP000663829">
    <property type="component" value="Unassembled WGS sequence"/>
</dbReference>
<feature type="region of interest" description="Disordered" evidence="6">
    <location>
        <begin position="1"/>
        <end position="33"/>
    </location>
</feature>
<dbReference type="InterPro" id="IPR008906">
    <property type="entry name" value="HATC_C_dom"/>
</dbReference>
<dbReference type="GO" id="GO:0008270">
    <property type="term" value="F:zinc ion binding"/>
    <property type="evidence" value="ECO:0007669"/>
    <property type="project" value="UniProtKB-KW"/>
</dbReference>
<proteinExistence type="predicted"/>
<gene>
    <name evidence="8" type="ORF">GPM918_LOCUS37243</name>
    <name evidence="9" type="ORF">SRO942_LOCUS38004</name>
</gene>
<evidence type="ECO:0000313" key="10">
    <source>
        <dbReference type="Proteomes" id="UP000663829"/>
    </source>
</evidence>
<keyword evidence="3" id="KW-0863">Zinc-finger</keyword>
<evidence type="ECO:0000256" key="3">
    <source>
        <dbReference type="ARBA" id="ARBA00022771"/>
    </source>
</evidence>
<keyword evidence="4" id="KW-0862">Zinc</keyword>
<evidence type="ECO:0000256" key="1">
    <source>
        <dbReference type="ARBA" id="ARBA00004123"/>
    </source>
</evidence>
<dbReference type="Proteomes" id="UP000681722">
    <property type="component" value="Unassembled WGS sequence"/>
</dbReference>
<feature type="compositionally biased region" description="Acidic residues" evidence="6">
    <location>
        <begin position="326"/>
        <end position="342"/>
    </location>
</feature>
<evidence type="ECO:0000256" key="6">
    <source>
        <dbReference type="SAM" id="MobiDB-lite"/>
    </source>
</evidence>
<feature type="compositionally biased region" description="Basic and acidic residues" evidence="6">
    <location>
        <begin position="312"/>
        <end position="325"/>
    </location>
</feature>
<evidence type="ECO:0000259" key="7">
    <source>
        <dbReference type="Pfam" id="PF05699"/>
    </source>
</evidence>
<comment type="caution">
    <text evidence="8">The sequence shown here is derived from an EMBL/GenBank/DDBJ whole genome shotgun (WGS) entry which is preliminary data.</text>
</comment>
<feature type="compositionally biased region" description="Low complexity" evidence="6">
    <location>
        <begin position="19"/>
        <end position="33"/>
    </location>
</feature>
<accession>A0A815U365</accession>
<protein>
    <recommendedName>
        <fullName evidence="7">HAT C-terminal dimerisation domain-containing protein</fullName>
    </recommendedName>
</protein>
<evidence type="ECO:0000256" key="5">
    <source>
        <dbReference type="ARBA" id="ARBA00023242"/>
    </source>
</evidence>
<dbReference type="SUPFAM" id="SSF53098">
    <property type="entry name" value="Ribonuclease H-like"/>
    <property type="match status" value="1"/>
</dbReference>
<dbReference type="PANTHER" id="PTHR46481:SF10">
    <property type="entry name" value="ZINC FINGER BED DOMAIN-CONTAINING PROTEIN 39"/>
    <property type="match status" value="1"/>
</dbReference>
<organism evidence="8 10">
    <name type="scientific">Didymodactylos carnosus</name>
    <dbReference type="NCBI Taxonomy" id="1234261"/>
    <lineage>
        <taxon>Eukaryota</taxon>
        <taxon>Metazoa</taxon>
        <taxon>Spiralia</taxon>
        <taxon>Gnathifera</taxon>
        <taxon>Rotifera</taxon>
        <taxon>Eurotatoria</taxon>
        <taxon>Bdelloidea</taxon>
        <taxon>Philodinida</taxon>
        <taxon>Philodinidae</taxon>
        <taxon>Didymodactylos</taxon>
    </lineage>
</organism>